<dbReference type="KEGG" id="glt:GlitD10_1420"/>
<dbReference type="EMBL" id="CP017675">
    <property type="protein sequence ID" value="APB33741.1"/>
    <property type="molecule type" value="Genomic_DNA"/>
</dbReference>
<evidence type="ECO:0000256" key="1">
    <source>
        <dbReference type="ARBA" id="ARBA00022527"/>
    </source>
</evidence>
<sequence>MNFALRASRIVVNSNLAALTQVLDWFAQFNEPPLTYELWWFCQLVLDEGFTNAVRHAHRDLPPTTPITVEVQVFAESIEMRIWDHGPGFDLNRKLSELTQAPQDPEPEGGMGLVFLQKFADVVDYQRQQEQNCLFLCKYLTAVATA</sequence>
<dbReference type="Gene3D" id="3.30.565.10">
    <property type="entry name" value="Histidine kinase-like ATPase, C-terminal domain"/>
    <property type="match status" value="1"/>
</dbReference>
<dbReference type="CDD" id="cd16936">
    <property type="entry name" value="HATPase_RsbW-like"/>
    <property type="match status" value="1"/>
</dbReference>
<evidence type="ECO:0000313" key="4">
    <source>
        <dbReference type="Proteomes" id="UP000180235"/>
    </source>
</evidence>
<name>A0A1J0ACT1_9CYAN</name>
<dbReference type="AlphaFoldDB" id="A0A1J0ACT1"/>
<dbReference type="STRING" id="1188229.GlitD10_1420"/>
<protein>
    <submittedName>
        <fullName evidence="3">Anti-sigma regulatory factor (Ser/Thr protein kinase)</fullName>
    </submittedName>
</protein>
<organism evidence="3 4">
    <name type="scientific">Gloeomargarita lithophora Alchichica-D10</name>
    <dbReference type="NCBI Taxonomy" id="1188229"/>
    <lineage>
        <taxon>Bacteria</taxon>
        <taxon>Bacillati</taxon>
        <taxon>Cyanobacteriota</taxon>
        <taxon>Cyanophyceae</taxon>
        <taxon>Gloeomargaritales</taxon>
        <taxon>Gloeomargaritaceae</taxon>
        <taxon>Gloeomargarita</taxon>
    </lineage>
</organism>
<keyword evidence="3" id="KW-0418">Kinase</keyword>
<feature type="domain" description="Histidine kinase/HSP90-like ATPase" evidence="2">
    <location>
        <begin position="13"/>
        <end position="138"/>
    </location>
</feature>
<accession>A0A1J0ACT1</accession>
<keyword evidence="1" id="KW-0723">Serine/threonine-protein kinase</keyword>
<dbReference type="OrthoDB" id="424943at2"/>
<dbReference type="Pfam" id="PF13581">
    <property type="entry name" value="HATPase_c_2"/>
    <property type="match status" value="1"/>
</dbReference>
<evidence type="ECO:0000259" key="2">
    <source>
        <dbReference type="Pfam" id="PF13581"/>
    </source>
</evidence>
<gene>
    <name evidence="3" type="ORF">GlitD10_1420</name>
</gene>
<evidence type="ECO:0000313" key="3">
    <source>
        <dbReference type="EMBL" id="APB33741.1"/>
    </source>
</evidence>
<keyword evidence="3" id="KW-0808">Transferase</keyword>
<dbReference type="PANTHER" id="PTHR35526">
    <property type="entry name" value="ANTI-SIGMA-F FACTOR RSBW-RELATED"/>
    <property type="match status" value="1"/>
</dbReference>
<dbReference type="Proteomes" id="UP000180235">
    <property type="component" value="Chromosome"/>
</dbReference>
<reference evidence="3 4" key="1">
    <citation type="submission" date="2016-10" db="EMBL/GenBank/DDBJ databases">
        <title>Description of Gloeomargarita lithophora gen. nov., sp. nov., a thylakoid-bearing basal-branching cyanobacterium with intracellular carbonates, and proposal for Gloeomargaritales ord. nov.</title>
        <authorList>
            <person name="Moreira D."/>
            <person name="Tavera R."/>
            <person name="Benzerara K."/>
            <person name="Skouri-Panet F."/>
            <person name="Couradeau E."/>
            <person name="Gerard E."/>
            <person name="Loussert C."/>
            <person name="Novelo E."/>
            <person name="Zivanovic Y."/>
            <person name="Lopez-Garcia P."/>
        </authorList>
    </citation>
    <scope>NUCLEOTIDE SEQUENCE [LARGE SCALE GENOMIC DNA]</scope>
    <source>
        <strain evidence="3 4">D10</strain>
    </source>
</reference>
<dbReference type="RefSeq" id="WP_071454281.1">
    <property type="nucleotide sequence ID" value="NZ_CP017675.1"/>
</dbReference>
<dbReference type="InterPro" id="IPR003594">
    <property type="entry name" value="HATPase_dom"/>
</dbReference>
<dbReference type="InterPro" id="IPR036890">
    <property type="entry name" value="HATPase_C_sf"/>
</dbReference>
<dbReference type="SUPFAM" id="SSF55874">
    <property type="entry name" value="ATPase domain of HSP90 chaperone/DNA topoisomerase II/histidine kinase"/>
    <property type="match status" value="1"/>
</dbReference>
<dbReference type="PANTHER" id="PTHR35526:SF3">
    <property type="entry name" value="ANTI-SIGMA-F FACTOR RSBW"/>
    <property type="match status" value="1"/>
</dbReference>
<proteinExistence type="predicted"/>
<dbReference type="GO" id="GO:0004674">
    <property type="term" value="F:protein serine/threonine kinase activity"/>
    <property type="evidence" value="ECO:0007669"/>
    <property type="project" value="UniProtKB-KW"/>
</dbReference>
<keyword evidence="4" id="KW-1185">Reference proteome</keyword>
<dbReference type="InterPro" id="IPR050267">
    <property type="entry name" value="Anti-sigma-factor_SerPK"/>
</dbReference>